<dbReference type="RefSeq" id="WP_103286537.1">
    <property type="nucleotide sequence ID" value="NZ_LT981265.1"/>
</dbReference>
<accession>A0A2K5ATB3</accession>
<organism evidence="1 2">
    <name type="scientific">Candidatus Nitrosocaldus cavascurensis</name>
    <dbReference type="NCBI Taxonomy" id="2058097"/>
    <lineage>
        <taxon>Archaea</taxon>
        <taxon>Nitrososphaerota</taxon>
        <taxon>Nitrososphaeria</taxon>
        <taxon>Candidatus Nitrosocaldales</taxon>
        <taxon>Candidatus Nitrosocaldaceae</taxon>
        <taxon>Candidatus Nitrosocaldus</taxon>
    </lineage>
</organism>
<proteinExistence type="predicted"/>
<gene>
    <name evidence="1" type="ORF">NCAV_1729</name>
</gene>
<keyword evidence="2" id="KW-1185">Reference proteome</keyword>
<dbReference type="EMBL" id="LT981265">
    <property type="protein sequence ID" value="SPC34892.1"/>
    <property type="molecule type" value="Genomic_DNA"/>
</dbReference>
<sequence length="106" mass="12377">MSKAKMLLLFLDLTWGQSYIHGKAMYKDKVYAINIQYGRKEFMLPEELLYHNANEVIIHLYTDSGKKITATYNVKVSNHDMIEVYDEDLTDAIAKELPVEMLIEFL</sequence>
<reference evidence="2" key="1">
    <citation type="submission" date="2018-01" db="EMBL/GenBank/DDBJ databases">
        <authorList>
            <person name="Kerou L M."/>
        </authorList>
    </citation>
    <scope>NUCLEOTIDE SEQUENCE [LARGE SCALE GENOMIC DNA]</scope>
    <source>
        <strain evidence="2">SCU2</strain>
    </source>
</reference>
<dbReference type="Proteomes" id="UP000236248">
    <property type="component" value="Chromosome NCAV"/>
</dbReference>
<protein>
    <submittedName>
        <fullName evidence="1">Uncharacterized protein</fullName>
    </submittedName>
</protein>
<evidence type="ECO:0000313" key="1">
    <source>
        <dbReference type="EMBL" id="SPC34892.1"/>
    </source>
</evidence>
<dbReference type="AlphaFoldDB" id="A0A2K5ATB3"/>
<name>A0A2K5ATB3_9ARCH</name>
<dbReference type="GeneID" id="41595712"/>
<evidence type="ECO:0000313" key="2">
    <source>
        <dbReference type="Proteomes" id="UP000236248"/>
    </source>
</evidence>
<dbReference type="KEGG" id="ncv:NCAV_1729"/>